<proteinExistence type="predicted"/>
<protein>
    <submittedName>
        <fullName evidence="3">Uncharacterized protein</fullName>
    </submittedName>
</protein>
<dbReference type="AlphaFoldDB" id="A0A9P3QDV7"/>
<evidence type="ECO:0000256" key="1">
    <source>
        <dbReference type="SAM" id="MobiDB-lite"/>
    </source>
</evidence>
<evidence type="ECO:0000313" key="4">
    <source>
        <dbReference type="Proteomes" id="UP001064782"/>
    </source>
</evidence>
<evidence type="ECO:0000313" key="3">
    <source>
        <dbReference type="EMBL" id="GLD33413.1"/>
    </source>
</evidence>
<dbReference type="EMBL" id="BRXE01000104">
    <property type="protein sequence ID" value="GLB85889.1"/>
    <property type="molecule type" value="Genomic_DNA"/>
</dbReference>
<feature type="region of interest" description="Disordered" evidence="1">
    <location>
        <begin position="1"/>
        <end position="21"/>
    </location>
</feature>
<organism evidence="3 4">
    <name type="scientific">Mycobacterium kiyosense</name>
    <dbReference type="NCBI Taxonomy" id="2871094"/>
    <lineage>
        <taxon>Bacteria</taxon>
        <taxon>Bacillati</taxon>
        <taxon>Actinomycetota</taxon>
        <taxon>Actinomycetes</taxon>
        <taxon>Mycobacteriales</taxon>
        <taxon>Mycobacteriaceae</taxon>
        <taxon>Mycobacterium</taxon>
    </lineage>
</organism>
<sequence>MGGVGKAGTLRRPAAAPPPAVGPGCPGWNGLVISAYSPLALLLHKPSFHVPDPRTILGNPQTTGLRAYHQASRPGKGAGSAVMG</sequence>
<dbReference type="Proteomes" id="UP001064782">
    <property type="component" value="Unassembled WGS sequence"/>
</dbReference>
<reference evidence="3" key="1">
    <citation type="submission" date="2022-08" db="EMBL/GenBank/DDBJ databases">
        <title>Mycobacterium kiyosense sp. nov., scotochromogenic slow-glowing species isolated from respiratory specimens.</title>
        <authorList>
            <person name="Fukano H."/>
            <person name="Kazumi Y."/>
            <person name="Sakagami N."/>
            <person name="Ato M."/>
            <person name="Mitarai S."/>
            <person name="Hoshino Y."/>
        </authorList>
    </citation>
    <scope>NUCLEOTIDE SEQUENCE</scope>
    <source>
        <strain evidence="3">1413</strain>
        <strain evidence="2">SRL2020-028</strain>
    </source>
</reference>
<name>A0A9P3QDV7_9MYCO</name>
<keyword evidence="4" id="KW-1185">Reference proteome</keyword>
<evidence type="ECO:0000313" key="2">
    <source>
        <dbReference type="EMBL" id="GLB85889.1"/>
    </source>
</evidence>
<gene>
    <name evidence="3" type="ORF">Mkiyose1413_52960</name>
    <name evidence="2" type="ORF">SRL2020028_51450</name>
</gene>
<dbReference type="EMBL" id="BRZI01000078">
    <property type="protein sequence ID" value="GLD33413.1"/>
    <property type="molecule type" value="Genomic_DNA"/>
</dbReference>
<dbReference type="Proteomes" id="UP001165663">
    <property type="component" value="Unassembled WGS sequence"/>
</dbReference>
<accession>A0A9P3QDV7</accession>
<comment type="caution">
    <text evidence="3">The sequence shown here is derived from an EMBL/GenBank/DDBJ whole genome shotgun (WGS) entry which is preliminary data.</text>
</comment>